<protein>
    <submittedName>
        <fullName evidence="1">Uncharacterized protein</fullName>
    </submittedName>
</protein>
<evidence type="ECO:0000313" key="2">
    <source>
        <dbReference type="Proteomes" id="UP001418222"/>
    </source>
</evidence>
<accession>A0AAP0BWC2</accession>
<proteinExistence type="predicted"/>
<comment type="caution">
    <text evidence="1">The sequence shown here is derived from an EMBL/GenBank/DDBJ whole genome shotgun (WGS) entry which is preliminary data.</text>
</comment>
<organism evidence="1 2">
    <name type="scientific">Platanthera zijinensis</name>
    <dbReference type="NCBI Taxonomy" id="2320716"/>
    <lineage>
        <taxon>Eukaryota</taxon>
        <taxon>Viridiplantae</taxon>
        <taxon>Streptophyta</taxon>
        <taxon>Embryophyta</taxon>
        <taxon>Tracheophyta</taxon>
        <taxon>Spermatophyta</taxon>
        <taxon>Magnoliopsida</taxon>
        <taxon>Liliopsida</taxon>
        <taxon>Asparagales</taxon>
        <taxon>Orchidaceae</taxon>
        <taxon>Orchidoideae</taxon>
        <taxon>Orchideae</taxon>
        <taxon>Orchidinae</taxon>
        <taxon>Platanthera</taxon>
    </lineage>
</organism>
<name>A0AAP0BWC2_9ASPA</name>
<dbReference type="Proteomes" id="UP001418222">
    <property type="component" value="Unassembled WGS sequence"/>
</dbReference>
<dbReference type="PANTHER" id="PTHR31317">
    <property type="entry name" value="OS08G0163500 PROTEIN"/>
    <property type="match status" value="1"/>
</dbReference>
<keyword evidence="2" id="KW-1185">Reference proteome</keyword>
<dbReference type="EMBL" id="JBBWWQ010000003">
    <property type="protein sequence ID" value="KAK8952306.1"/>
    <property type="molecule type" value="Genomic_DNA"/>
</dbReference>
<dbReference type="InterPro" id="IPR010410">
    <property type="entry name" value="DUF1005"/>
</dbReference>
<gene>
    <name evidence="1" type="ORF">KSP39_PZI004361</name>
</gene>
<sequence length="431" mass="47874">MMDPQFFVRLSVGSLGLRIPVTAVSKAGRGSNYLSLSSCWCEIRLRGFPVQTASVPLISSHETSPDPCSNATVFYFEKSDVEAMMSHGCFQAVQPYLEVAIYLGREGSHCSVIGRKHLIGRFRVEVGPEWCEGKPTLLHDGWICFEKSRLEGYKFELELHLRVKLDPDPRYIFQFDDETSSSPQIFILRGNSRQPIFSCNFSQERRTTQLDSILNSWTNSSSDGQAGERRERKGWKVTIYDLSGSAVAVASMSTPFVPSTGCDWVAQSNPGTWLILRPNLFCSSECWQPWGRLVAWRETGPRDSVCLRLFILPEGQDAGILVSEITLSAEKGGEFFIDMDRQTPVGTSPNQSLHHVATAGGVQEAAGFVMNCRVQGEGKSSRPVVQLAVRHVTCVEDVAMFMALAAAVNLSMEACRPFRRKASKGSWHSIL</sequence>
<dbReference type="Pfam" id="PF06219">
    <property type="entry name" value="DUF1005"/>
    <property type="match status" value="1"/>
</dbReference>
<reference evidence="1 2" key="1">
    <citation type="journal article" date="2022" name="Nat. Plants">
        <title>Genomes of leafy and leafless Platanthera orchids illuminate the evolution of mycoheterotrophy.</title>
        <authorList>
            <person name="Li M.H."/>
            <person name="Liu K.W."/>
            <person name="Li Z."/>
            <person name="Lu H.C."/>
            <person name="Ye Q.L."/>
            <person name="Zhang D."/>
            <person name="Wang J.Y."/>
            <person name="Li Y.F."/>
            <person name="Zhong Z.M."/>
            <person name="Liu X."/>
            <person name="Yu X."/>
            <person name="Liu D.K."/>
            <person name="Tu X.D."/>
            <person name="Liu B."/>
            <person name="Hao Y."/>
            <person name="Liao X.Y."/>
            <person name="Jiang Y.T."/>
            <person name="Sun W.H."/>
            <person name="Chen J."/>
            <person name="Chen Y.Q."/>
            <person name="Ai Y."/>
            <person name="Zhai J.W."/>
            <person name="Wu S.S."/>
            <person name="Zhou Z."/>
            <person name="Hsiao Y.Y."/>
            <person name="Wu W.L."/>
            <person name="Chen Y.Y."/>
            <person name="Lin Y.F."/>
            <person name="Hsu J.L."/>
            <person name="Li C.Y."/>
            <person name="Wang Z.W."/>
            <person name="Zhao X."/>
            <person name="Zhong W.Y."/>
            <person name="Ma X.K."/>
            <person name="Ma L."/>
            <person name="Huang J."/>
            <person name="Chen G.Z."/>
            <person name="Huang M.Z."/>
            <person name="Huang L."/>
            <person name="Peng D.H."/>
            <person name="Luo Y.B."/>
            <person name="Zou S.Q."/>
            <person name="Chen S.P."/>
            <person name="Lan S."/>
            <person name="Tsai W.C."/>
            <person name="Van de Peer Y."/>
            <person name="Liu Z.J."/>
        </authorList>
    </citation>
    <scope>NUCLEOTIDE SEQUENCE [LARGE SCALE GENOMIC DNA]</scope>
    <source>
        <strain evidence="1">Lor287</strain>
    </source>
</reference>
<dbReference type="AlphaFoldDB" id="A0AAP0BWC2"/>
<dbReference type="PANTHER" id="PTHR31317:SF4">
    <property type="entry name" value="OS08G0163500 PROTEIN"/>
    <property type="match status" value="1"/>
</dbReference>
<evidence type="ECO:0000313" key="1">
    <source>
        <dbReference type="EMBL" id="KAK8952306.1"/>
    </source>
</evidence>